<dbReference type="Pfam" id="PF14066">
    <property type="entry name" value="DUF4256"/>
    <property type="match status" value="1"/>
</dbReference>
<dbReference type="EMBL" id="SNZV01000003">
    <property type="protein sequence ID" value="TDS14675.1"/>
    <property type="molecule type" value="Genomic_DNA"/>
</dbReference>
<evidence type="ECO:0000313" key="1">
    <source>
        <dbReference type="EMBL" id="TDS14675.1"/>
    </source>
</evidence>
<reference evidence="1 2" key="1">
    <citation type="submission" date="2019-03" db="EMBL/GenBank/DDBJ databases">
        <title>Genomic Encyclopedia of Type Strains, Phase III (KMG-III): the genomes of soil and plant-associated and newly described type strains.</title>
        <authorList>
            <person name="Whitman W."/>
        </authorList>
    </citation>
    <scope>NUCLEOTIDE SEQUENCE [LARGE SCALE GENOMIC DNA]</scope>
    <source>
        <strain evidence="1 2">CGMCC 1.12801</strain>
    </source>
</reference>
<proteinExistence type="predicted"/>
<dbReference type="Proteomes" id="UP000294752">
    <property type="component" value="Unassembled WGS sequence"/>
</dbReference>
<dbReference type="AlphaFoldDB" id="A0A4R7D4Q5"/>
<protein>
    <submittedName>
        <fullName evidence="1">Uncharacterized protein DUF4256</fullName>
    </submittedName>
</protein>
<comment type="caution">
    <text evidence="1">The sequence shown here is derived from an EMBL/GenBank/DDBJ whole genome shotgun (WGS) entry which is preliminary data.</text>
</comment>
<name>A0A4R7D4Q5_9SPHI</name>
<dbReference type="InterPro" id="IPR025352">
    <property type="entry name" value="DUF4256"/>
</dbReference>
<sequence length="216" mass="24525">MVYSLSLLLMIDGDAPIADYLPKVNTYHMKNSNMQLSAEEITELLNILADRFHKNMQRHADFSWEMVKNRLETQPEKLAVLAAMERTEGEPDVIGFEVASGAYIFYDCSPESPKGRRSICYDRQALDARKANKPENCALDMANEIGIDILTEEQYRNLQQLGEFDLKTSSWVATPAEIRKHGGALFCDRRYGHVFTYHNGADSYYGARGFRGAVKI</sequence>
<keyword evidence="2" id="KW-1185">Reference proteome</keyword>
<organism evidence="1 2">
    <name type="scientific">Sphingobacterium paludis</name>
    <dbReference type="NCBI Taxonomy" id="1476465"/>
    <lineage>
        <taxon>Bacteria</taxon>
        <taxon>Pseudomonadati</taxon>
        <taxon>Bacteroidota</taxon>
        <taxon>Sphingobacteriia</taxon>
        <taxon>Sphingobacteriales</taxon>
        <taxon>Sphingobacteriaceae</taxon>
        <taxon>Sphingobacterium</taxon>
    </lineage>
</organism>
<evidence type="ECO:0000313" key="2">
    <source>
        <dbReference type="Proteomes" id="UP000294752"/>
    </source>
</evidence>
<gene>
    <name evidence="1" type="ORF">B0I21_103170</name>
</gene>
<accession>A0A4R7D4Q5</accession>